<dbReference type="CDD" id="cd06453">
    <property type="entry name" value="SufS_like"/>
    <property type="match status" value="1"/>
</dbReference>
<keyword evidence="7" id="KW-0663">Pyridoxal phosphate</keyword>
<dbReference type="PANTHER" id="PTHR43586">
    <property type="entry name" value="CYSTEINE DESULFURASE"/>
    <property type="match status" value="1"/>
</dbReference>
<evidence type="ECO:0000256" key="6">
    <source>
        <dbReference type="ARBA" id="ARBA00022679"/>
    </source>
</evidence>
<dbReference type="InterPro" id="IPR000192">
    <property type="entry name" value="Aminotrans_V_dom"/>
</dbReference>
<accession>A0A0Q4B7E8</accession>
<gene>
    <name evidence="10" type="ORF">AL399_08850</name>
</gene>
<comment type="similarity">
    <text evidence="3">Belongs to the class-V pyridoxal-phosphate-dependent aminotransferase family. Csd subfamily.</text>
</comment>
<dbReference type="InterPro" id="IPR015421">
    <property type="entry name" value="PyrdxlP-dep_Trfase_major"/>
</dbReference>
<dbReference type="PATRIC" id="fig|1702214.3.peg.452"/>
<dbReference type="EC" id="2.8.1.7" evidence="4"/>
<comment type="cofactor">
    <cofactor evidence="1">
        <name>pyridoxal 5'-phosphate</name>
        <dbReference type="ChEBI" id="CHEBI:597326"/>
    </cofactor>
</comment>
<proteinExistence type="inferred from homology"/>
<dbReference type="Proteomes" id="UP000054172">
    <property type="component" value="Unassembled WGS sequence"/>
</dbReference>
<evidence type="ECO:0000256" key="2">
    <source>
        <dbReference type="ARBA" id="ARBA00002824"/>
    </source>
</evidence>
<dbReference type="GO" id="GO:0030170">
    <property type="term" value="F:pyridoxal phosphate binding"/>
    <property type="evidence" value="ECO:0007669"/>
    <property type="project" value="InterPro"/>
</dbReference>
<organism evidence="10 11">
    <name type="scientific">Candidatus [Bacteroides] periocalifornicus</name>
    <dbReference type="NCBI Taxonomy" id="1702214"/>
    <lineage>
        <taxon>Bacteria</taxon>
        <taxon>Pseudomonadati</taxon>
        <taxon>Bacteroidota</taxon>
    </lineage>
</organism>
<feature type="domain" description="Aminotransferase class V" evidence="9">
    <location>
        <begin position="28"/>
        <end position="398"/>
    </location>
</feature>
<dbReference type="AlphaFoldDB" id="A0A0Q4B7E8"/>
<evidence type="ECO:0000256" key="3">
    <source>
        <dbReference type="ARBA" id="ARBA00010447"/>
    </source>
</evidence>
<keyword evidence="11" id="KW-1185">Reference proteome</keyword>
<dbReference type="Gene3D" id="3.40.640.10">
    <property type="entry name" value="Type I PLP-dependent aspartate aminotransferase-like (Major domain)"/>
    <property type="match status" value="1"/>
</dbReference>
<evidence type="ECO:0000256" key="7">
    <source>
        <dbReference type="ARBA" id="ARBA00022898"/>
    </source>
</evidence>
<name>A0A0Q4B7E8_9BACT</name>
<dbReference type="GO" id="GO:0031071">
    <property type="term" value="F:cysteine desulfurase activity"/>
    <property type="evidence" value="ECO:0007669"/>
    <property type="project" value="UniProtKB-EC"/>
</dbReference>
<protein>
    <recommendedName>
        <fullName evidence="5">Probable cysteine desulfurase</fullName>
        <ecNumber evidence="4">2.8.1.7</ecNumber>
    </recommendedName>
</protein>
<dbReference type="NCBIfam" id="TIGR01979">
    <property type="entry name" value="sufS"/>
    <property type="match status" value="1"/>
</dbReference>
<sequence>MLLTEFNPNAIRSEFPLLTREVNGRPLVYLDNAATTQKPRTVLEALEAVYTHYNANIHRGVHTLSQEATQAYEEARTTVAQHIGAPERESVIFTSGATAGLNLLANLLTERYLLEGDTVLVSEMEHHSDLVPWQLNAPRKGAKVVKIPITDDGALDLEQLQALLHRERVKIVAVAHVSNVLGRVNPVAEIARMAHAHGVLVVVDGAQGVKHGRVDVQELGADFYAFSGHKIYGPTGVGVLWGRRELLEALPPWMGGGEMVGTVSFEGTTYADLPFRFEAGTPPYIQAIGLGRALQFYHECNQQAVSEHENRLMRRGYEGISQIRGLRVLGYSPDNAGILSVTHPKIHHYDLGVLLDRMGIAVRTGTHCAEPLMARFGITGTLRASFALYNTEAEVDTLIAGLERAVGMLA</sequence>
<dbReference type="PIRSF" id="PIRSF005572">
    <property type="entry name" value="NifS"/>
    <property type="match status" value="1"/>
</dbReference>
<evidence type="ECO:0000256" key="8">
    <source>
        <dbReference type="ARBA" id="ARBA00050776"/>
    </source>
</evidence>
<evidence type="ECO:0000313" key="11">
    <source>
        <dbReference type="Proteomes" id="UP000054172"/>
    </source>
</evidence>
<dbReference type="InterPro" id="IPR016454">
    <property type="entry name" value="Cysteine_dSase"/>
</dbReference>
<dbReference type="EMBL" id="LIIK01000062">
    <property type="protein sequence ID" value="KQM08161.1"/>
    <property type="molecule type" value="Genomic_DNA"/>
</dbReference>
<dbReference type="GO" id="GO:0006534">
    <property type="term" value="P:cysteine metabolic process"/>
    <property type="evidence" value="ECO:0007669"/>
    <property type="project" value="InterPro"/>
</dbReference>
<evidence type="ECO:0000256" key="5">
    <source>
        <dbReference type="ARBA" id="ARBA00021850"/>
    </source>
</evidence>
<comment type="catalytic activity">
    <reaction evidence="8">
        <text>(sulfur carrier)-H + L-cysteine = (sulfur carrier)-SH + L-alanine</text>
        <dbReference type="Rhea" id="RHEA:43892"/>
        <dbReference type="Rhea" id="RHEA-COMP:14737"/>
        <dbReference type="Rhea" id="RHEA-COMP:14739"/>
        <dbReference type="ChEBI" id="CHEBI:29917"/>
        <dbReference type="ChEBI" id="CHEBI:35235"/>
        <dbReference type="ChEBI" id="CHEBI:57972"/>
        <dbReference type="ChEBI" id="CHEBI:64428"/>
        <dbReference type="EC" id="2.8.1.7"/>
    </reaction>
</comment>
<evidence type="ECO:0000256" key="1">
    <source>
        <dbReference type="ARBA" id="ARBA00001933"/>
    </source>
</evidence>
<dbReference type="InterPro" id="IPR015424">
    <property type="entry name" value="PyrdxlP-dep_Trfase"/>
</dbReference>
<evidence type="ECO:0000259" key="9">
    <source>
        <dbReference type="Pfam" id="PF00266"/>
    </source>
</evidence>
<evidence type="ECO:0000256" key="4">
    <source>
        <dbReference type="ARBA" id="ARBA00012239"/>
    </source>
</evidence>
<evidence type="ECO:0000313" key="10">
    <source>
        <dbReference type="EMBL" id="KQM08161.1"/>
    </source>
</evidence>
<dbReference type="Pfam" id="PF00266">
    <property type="entry name" value="Aminotran_5"/>
    <property type="match status" value="1"/>
</dbReference>
<comment type="caution">
    <text evidence="10">The sequence shown here is derived from an EMBL/GenBank/DDBJ whole genome shotgun (WGS) entry which is preliminary data.</text>
</comment>
<dbReference type="PANTHER" id="PTHR43586:SF8">
    <property type="entry name" value="CYSTEINE DESULFURASE 1, CHLOROPLASTIC"/>
    <property type="match status" value="1"/>
</dbReference>
<dbReference type="STRING" id="1702214.AL399_08850"/>
<comment type="function">
    <text evidence="2">Catalyzes the removal of elemental sulfur and selenium atoms from L-cysteine, L-cystine, L-selenocysteine, and L-selenocystine to produce L-alanine.</text>
</comment>
<reference evidence="10" key="1">
    <citation type="submission" date="2015-08" db="EMBL/GenBank/DDBJ databases">
        <title>Candidatus Bacteriodes Periocalifornicus.</title>
        <authorList>
            <person name="McLean J.S."/>
            <person name="Kelley S."/>
        </authorList>
    </citation>
    <scope>NUCLEOTIDE SEQUENCE [LARGE SCALE GENOMIC DNA]</scope>
    <source>
        <strain evidence="10">12B</strain>
    </source>
</reference>
<keyword evidence="6" id="KW-0808">Transferase</keyword>
<dbReference type="SUPFAM" id="SSF53383">
    <property type="entry name" value="PLP-dependent transferases"/>
    <property type="match status" value="1"/>
</dbReference>
<dbReference type="InterPro" id="IPR010970">
    <property type="entry name" value="Cys_dSase_SufS"/>
</dbReference>
<dbReference type="InterPro" id="IPR015422">
    <property type="entry name" value="PyrdxlP-dep_Trfase_small"/>
</dbReference>
<dbReference type="Gene3D" id="3.90.1150.10">
    <property type="entry name" value="Aspartate Aminotransferase, domain 1"/>
    <property type="match status" value="1"/>
</dbReference>